<evidence type="ECO:0008006" key="4">
    <source>
        <dbReference type="Google" id="ProtNLM"/>
    </source>
</evidence>
<dbReference type="RefSeq" id="WP_327599723.1">
    <property type="nucleotide sequence ID" value="NZ_JAYXHS010000002.1"/>
</dbReference>
<protein>
    <recommendedName>
        <fullName evidence="4">Type II secretion system (T2SS), protein M subtype b</fullName>
    </recommendedName>
</protein>
<name>A0ABU6K559_9RHOO</name>
<dbReference type="Gene3D" id="3.30.70.60">
    <property type="match status" value="1"/>
</dbReference>
<keyword evidence="1" id="KW-0812">Transmembrane</keyword>
<evidence type="ECO:0000256" key="1">
    <source>
        <dbReference type="SAM" id="Phobius"/>
    </source>
</evidence>
<reference evidence="2 3" key="1">
    <citation type="submission" date="2024-01" db="EMBL/GenBank/DDBJ databases">
        <title>Uliginosibacterium soil sp. nov.</title>
        <authorList>
            <person name="Lv Y."/>
        </authorList>
    </citation>
    <scope>NUCLEOTIDE SEQUENCE [LARGE SCALE GENOMIC DNA]</scope>
    <source>
        <strain evidence="2 3">H3</strain>
    </source>
</reference>
<organism evidence="2 3">
    <name type="scientific">Uliginosibacterium silvisoli</name>
    <dbReference type="NCBI Taxonomy" id="3114758"/>
    <lineage>
        <taxon>Bacteria</taxon>
        <taxon>Pseudomonadati</taxon>
        <taxon>Pseudomonadota</taxon>
        <taxon>Betaproteobacteria</taxon>
        <taxon>Rhodocyclales</taxon>
        <taxon>Zoogloeaceae</taxon>
        <taxon>Uliginosibacterium</taxon>
    </lineage>
</organism>
<keyword evidence="3" id="KW-1185">Reference proteome</keyword>
<keyword evidence="1" id="KW-1133">Transmembrane helix</keyword>
<accession>A0ABU6K559</accession>
<dbReference type="EMBL" id="JAYXHS010000002">
    <property type="protein sequence ID" value="MEC5386764.1"/>
    <property type="molecule type" value="Genomic_DNA"/>
</dbReference>
<dbReference type="Proteomes" id="UP001331561">
    <property type="component" value="Unassembled WGS sequence"/>
</dbReference>
<sequence>MRFEQLSRRKLQRPDWSALRTTLQMLAAAVQRILHRAGWPALVAGMLIASSVAVVLSATRPMREQIAAVEQQRKQLRVASRNKAPEAASPQTRLREFYAAFPARSTLPEALLTLHRAARKNNLRDTRADYRDAPEPGTPLVRVRIDIPVTGSYADLRSWIAELLKTLPSLTLDGLELRRNGIGNPNLDARVRFQLLLRSTP</sequence>
<gene>
    <name evidence="2" type="ORF">VVD49_13600</name>
</gene>
<dbReference type="InterPro" id="IPR014717">
    <property type="entry name" value="Transl_elong_EF1B/ribsomal_bS6"/>
</dbReference>
<evidence type="ECO:0000313" key="2">
    <source>
        <dbReference type="EMBL" id="MEC5386764.1"/>
    </source>
</evidence>
<keyword evidence="1" id="KW-0472">Membrane</keyword>
<feature type="transmembrane region" description="Helical" evidence="1">
    <location>
        <begin position="39"/>
        <end position="58"/>
    </location>
</feature>
<proteinExistence type="predicted"/>
<evidence type="ECO:0000313" key="3">
    <source>
        <dbReference type="Proteomes" id="UP001331561"/>
    </source>
</evidence>
<comment type="caution">
    <text evidence="2">The sequence shown here is derived from an EMBL/GenBank/DDBJ whole genome shotgun (WGS) entry which is preliminary data.</text>
</comment>